<dbReference type="SUPFAM" id="SSF56112">
    <property type="entry name" value="Protein kinase-like (PK-like)"/>
    <property type="match status" value="1"/>
</dbReference>
<sequence>MFTLFLGAGGCAGAHGDGASGSDNSLEVTSADPGPLTAAELGAVPDRLRLRATNPELDDAAFELKWQAAKKDAFSFFRSFDAGYHADLAGVPASRVPGAETLCVGDAHPENFGFMKLPSGTRFAINDFDDAGYCPAAFDAARFFAALTLAYGNEALTQRALERYVDSLKDASKARSIDSDLEPSWKKKREKGLAKYTKDGAFVLGDATDLSAPDPAERAATLSAIAADARLGNVTVKDIADYARTTGGSSGLRRIWVLVDSSSARSILELKELASPGVTWGRHTRTLEPSVRFETLKRTFWKDADPGDVFDVSLLGTHFMLRDRLLRDAPDLAELDSDDLAEVLDVEASQLALLHASAFADVKKGPLRTWLLGTARTLATRWKDAWNAARTVR</sequence>
<accession>A0ABZ2K3G3</accession>
<dbReference type="RefSeq" id="WP_394843850.1">
    <property type="nucleotide sequence ID" value="NZ_CP089982.1"/>
</dbReference>
<proteinExistence type="predicted"/>
<dbReference type="Pfam" id="PF10009">
    <property type="entry name" value="DUF2252"/>
    <property type="match status" value="1"/>
</dbReference>
<dbReference type="PANTHER" id="PTHR39441:SF1">
    <property type="entry name" value="DUF2252 DOMAIN-CONTAINING PROTEIN"/>
    <property type="match status" value="1"/>
</dbReference>
<organism evidence="1 2">
    <name type="scientific">Pendulispora brunnea</name>
    <dbReference type="NCBI Taxonomy" id="2905690"/>
    <lineage>
        <taxon>Bacteria</taxon>
        <taxon>Pseudomonadati</taxon>
        <taxon>Myxococcota</taxon>
        <taxon>Myxococcia</taxon>
        <taxon>Myxococcales</taxon>
        <taxon>Sorangiineae</taxon>
        <taxon>Pendulisporaceae</taxon>
        <taxon>Pendulispora</taxon>
    </lineage>
</organism>
<keyword evidence="2" id="KW-1185">Reference proteome</keyword>
<dbReference type="PANTHER" id="PTHR39441">
    <property type="entry name" value="DUF2252 DOMAIN-CONTAINING PROTEIN"/>
    <property type="match status" value="1"/>
</dbReference>
<protein>
    <submittedName>
        <fullName evidence="1">DUF2252 domain-containing protein</fullName>
    </submittedName>
</protein>
<dbReference type="InterPro" id="IPR011009">
    <property type="entry name" value="Kinase-like_dom_sf"/>
</dbReference>
<dbReference type="InterPro" id="IPR018721">
    <property type="entry name" value="DUF2252"/>
</dbReference>
<evidence type="ECO:0000313" key="2">
    <source>
        <dbReference type="Proteomes" id="UP001379533"/>
    </source>
</evidence>
<dbReference type="Proteomes" id="UP001379533">
    <property type="component" value="Chromosome"/>
</dbReference>
<gene>
    <name evidence="1" type="ORF">LZC95_43215</name>
</gene>
<name>A0ABZ2K3G3_9BACT</name>
<dbReference type="EMBL" id="CP089982">
    <property type="protein sequence ID" value="WXA93251.1"/>
    <property type="molecule type" value="Genomic_DNA"/>
</dbReference>
<reference evidence="1 2" key="1">
    <citation type="submission" date="2021-12" db="EMBL/GenBank/DDBJ databases">
        <title>Discovery of the Pendulisporaceae a myxobacterial family with distinct sporulation behavior and unique specialized metabolism.</title>
        <authorList>
            <person name="Garcia R."/>
            <person name="Popoff A."/>
            <person name="Bader C.D."/>
            <person name="Loehr J."/>
            <person name="Walesch S."/>
            <person name="Walt C."/>
            <person name="Boldt J."/>
            <person name="Bunk B."/>
            <person name="Haeckl F.J.F.P.J."/>
            <person name="Gunesch A.P."/>
            <person name="Birkelbach J."/>
            <person name="Nuebel U."/>
            <person name="Pietschmann T."/>
            <person name="Bach T."/>
            <person name="Mueller R."/>
        </authorList>
    </citation>
    <scope>NUCLEOTIDE SEQUENCE [LARGE SCALE GENOMIC DNA]</scope>
    <source>
        <strain evidence="1 2">MSr12523</strain>
    </source>
</reference>
<evidence type="ECO:0000313" key="1">
    <source>
        <dbReference type="EMBL" id="WXA93251.1"/>
    </source>
</evidence>